<dbReference type="Proteomes" id="UP001156706">
    <property type="component" value="Unassembled WGS sequence"/>
</dbReference>
<dbReference type="PRINTS" id="PR00813">
    <property type="entry name" value="BCTERIALGSPG"/>
</dbReference>
<dbReference type="PANTHER" id="PTHR30093:SF47">
    <property type="entry name" value="TYPE IV PILUS NON-CORE MINOR PILIN PILE"/>
    <property type="match status" value="1"/>
</dbReference>
<evidence type="ECO:0000256" key="1">
    <source>
        <dbReference type="ARBA" id="ARBA00022481"/>
    </source>
</evidence>
<dbReference type="RefSeq" id="WP_284196766.1">
    <property type="nucleotide sequence ID" value="NZ_BSOG01000002.1"/>
</dbReference>
<organism evidence="2 3">
    <name type="scientific">Chitinimonas prasina</name>
    <dbReference type="NCBI Taxonomy" id="1434937"/>
    <lineage>
        <taxon>Bacteria</taxon>
        <taxon>Pseudomonadati</taxon>
        <taxon>Pseudomonadota</taxon>
        <taxon>Betaproteobacteria</taxon>
        <taxon>Neisseriales</taxon>
        <taxon>Chitinibacteraceae</taxon>
        <taxon>Chitinimonas</taxon>
    </lineage>
</organism>
<evidence type="ECO:0000313" key="3">
    <source>
        <dbReference type="Proteomes" id="UP001156706"/>
    </source>
</evidence>
<sequence>MRKQGFTMIELLVAMAIIATLLSLAAPKYFNNLERTREAVLRENLYLMRDAIDKYYTDKGKYPKELDDLVKERYLRAIPIDPLTESAASWKSVAPEDTALGGVYDVRSTAPNSKSGTKYSEW</sequence>
<dbReference type="InterPro" id="IPR012902">
    <property type="entry name" value="N_methyl_site"/>
</dbReference>
<protein>
    <submittedName>
        <fullName evidence="2">Type II secretion system pseudopilin OxpG</fullName>
    </submittedName>
</protein>
<keyword evidence="1" id="KW-0488">Methylation</keyword>
<dbReference type="EMBL" id="BSOG01000002">
    <property type="protein sequence ID" value="GLR13675.1"/>
    <property type="molecule type" value="Genomic_DNA"/>
</dbReference>
<dbReference type="Gene3D" id="3.30.700.10">
    <property type="entry name" value="Glycoprotein, Type 4 Pilin"/>
    <property type="match status" value="1"/>
</dbReference>
<name>A0ABQ5YK00_9NEIS</name>
<keyword evidence="3" id="KW-1185">Reference proteome</keyword>
<accession>A0ABQ5YK00</accession>
<dbReference type="SUPFAM" id="SSF54523">
    <property type="entry name" value="Pili subunits"/>
    <property type="match status" value="1"/>
</dbReference>
<dbReference type="Pfam" id="PF07963">
    <property type="entry name" value="N_methyl"/>
    <property type="match status" value="1"/>
</dbReference>
<comment type="caution">
    <text evidence="2">The sequence shown here is derived from an EMBL/GenBank/DDBJ whole genome shotgun (WGS) entry which is preliminary data.</text>
</comment>
<proteinExistence type="predicted"/>
<dbReference type="NCBIfam" id="TIGR02532">
    <property type="entry name" value="IV_pilin_GFxxxE"/>
    <property type="match status" value="1"/>
</dbReference>
<evidence type="ECO:0000313" key="2">
    <source>
        <dbReference type="EMBL" id="GLR13675.1"/>
    </source>
</evidence>
<gene>
    <name evidence="2" type="primary">oxpG</name>
    <name evidence="2" type="ORF">GCM10007907_24650</name>
</gene>
<reference evidence="3" key="1">
    <citation type="journal article" date="2019" name="Int. J. Syst. Evol. Microbiol.">
        <title>The Global Catalogue of Microorganisms (GCM) 10K type strain sequencing project: providing services to taxonomists for standard genome sequencing and annotation.</title>
        <authorList>
            <consortium name="The Broad Institute Genomics Platform"/>
            <consortium name="The Broad Institute Genome Sequencing Center for Infectious Disease"/>
            <person name="Wu L."/>
            <person name="Ma J."/>
        </authorList>
    </citation>
    <scope>NUCLEOTIDE SEQUENCE [LARGE SCALE GENOMIC DNA]</scope>
    <source>
        <strain evidence="3">NBRC 110044</strain>
    </source>
</reference>
<dbReference type="PANTHER" id="PTHR30093">
    <property type="entry name" value="GENERAL SECRETION PATHWAY PROTEIN G"/>
    <property type="match status" value="1"/>
</dbReference>
<dbReference type="InterPro" id="IPR000983">
    <property type="entry name" value="Bac_GSPG_pilin"/>
</dbReference>
<dbReference type="InterPro" id="IPR045584">
    <property type="entry name" value="Pilin-like"/>
</dbReference>